<feature type="binding site" evidence="10">
    <location>
        <position position="125"/>
    </location>
    <ligand>
        <name>NAD(+)</name>
        <dbReference type="ChEBI" id="CHEBI:57540"/>
    </ligand>
</feature>
<feature type="binding site" evidence="9">
    <location>
        <begin position="258"/>
        <end position="262"/>
    </location>
    <ligand>
        <name>substrate</name>
    </ligand>
</feature>
<feature type="binding site" evidence="10">
    <location>
        <position position="162"/>
    </location>
    <ligand>
        <name>NAD(+)</name>
        <dbReference type="ChEBI" id="CHEBI:57540"/>
    </ligand>
</feature>
<dbReference type="InterPro" id="IPR036220">
    <property type="entry name" value="UDP-Glc/GDP-Man_DH_C_sf"/>
</dbReference>
<dbReference type="Pfam" id="PF00984">
    <property type="entry name" value="UDPG_MGDP_dh"/>
    <property type="match status" value="1"/>
</dbReference>
<dbReference type="InterPro" id="IPR028357">
    <property type="entry name" value="UDPglc_DH_bac"/>
</dbReference>
<dbReference type="PROSITE" id="PS51257">
    <property type="entry name" value="PROKAR_LIPOPROTEIN"/>
    <property type="match status" value="1"/>
</dbReference>
<feature type="binding site" evidence="10">
    <location>
        <position position="86"/>
    </location>
    <ligand>
        <name>NAD(+)</name>
        <dbReference type="ChEBI" id="CHEBI:57540"/>
    </ligand>
</feature>
<dbReference type="SUPFAM" id="SSF48179">
    <property type="entry name" value="6-phosphogluconate dehydrogenase C-terminal domain-like"/>
    <property type="match status" value="1"/>
</dbReference>
<dbReference type="GO" id="GO:0051287">
    <property type="term" value="F:NAD binding"/>
    <property type="evidence" value="ECO:0007669"/>
    <property type="project" value="InterPro"/>
</dbReference>
<dbReference type="OrthoDB" id="9803238at2"/>
<dbReference type="EMBL" id="WTYY01000003">
    <property type="protein sequence ID" value="MXO88446.1"/>
    <property type="molecule type" value="Genomic_DNA"/>
</dbReference>
<feature type="binding site" evidence="9">
    <location>
        <position position="327"/>
    </location>
    <ligand>
        <name>substrate</name>
    </ligand>
</feature>
<dbReference type="PIRSF" id="PIRSF000124">
    <property type="entry name" value="UDPglc_GDPman_dh"/>
    <property type="match status" value="1"/>
</dbReference>
<evidence type="ECO:0000256" key="3">
    <source>
        <dbReference type="ARBA" id="ARBA00012954"/>
    </source>
</evidence>
<dbReference type="InterPro" id="IPR017476">
    <property type="entry name" value="UDP-Glc/GDP-Man"/>
</dbReference>
<evidence type="ECO:0000256" key="2">
    <source>
        <dbReference type="ARBA" id="ARBA00006601"/>
    </source>
</evidence>
<gene>
    <name evidence="12" type="ORF">GRI32_06800</name>
</gene>
<feature type="binding site" evidence="10">
    <location>
        <position position="35"/>
    </location>
    <ligand>
        <name>NAD(+)</name>
        <dbReference type="ChEBI" id="CHEBI:57540"/>
    </ligand>
</feature>
<comment type="catalytic activity">
    <reaction evidence="6 7">
        <text>UDP-alpha-D-glucose + 2 NAD(+) + H2O = UDP-alpha-D-glucuronate + 2 NADH + 3 H(+)</text>
        <dbReference type="Rhea" id="RHEA:23596"/>
        <dbReference type="ChEBI" id="CHEBI:15377"/>
        <dbReference type="ChEBI" id="CHEBI:15378"/>
        <dbReference type="ChEBI" id="CHEBI:57540"/>
        <dbReference type="ChEBI" id="CHEBI:57945"/>
        <dbReference type="ChEBI" id="CHEBI:58052"/>
        <dbReference type="ChEBI" id="CHEBI:58885"/>
        <dbReference type="EC" id="1.1.1.22"/>
    </reaction>
</comment>
<dbReference type="GO" id="GO:0003979">
    <property type="term" value="F:UDP-glucose 6-dehydrogenase activity"/>
    <property type="evidence" value="ECO:0007669"/>
    <property type="project" value="UniProtKB-EC"/>
</dbReference>
<dbReference type="NCBIfam" id="TIGR03026">
    <property type="entry name" value="NDP-sugDHase"/>
    <property type="match status" value="1"/>
</dbReference>
<evidence type="ECO:0000256" key="5">
    <source>
        <dbReference type="ARBA" id="ARBA00023027"/>
    </source>
</evidence>
<dbReference type="InterPro" id="IPR001732">
    <property type="entry name" value="UDP-Glc/GDP-Man_DH_N"/>
</dbReference>
<dbReference type="InterPro" id="IPR008927">
    <property type="entry name" value="6-PGluconate_DH-like_C_sf"/>
</dbReference>
<dbReference type="Pfam" id="PF03721">
    <property type="entry name" value="UDPG_MGDP_dh_N"/>
    <property type="match status" value="1"/>
</dbReference>
<dbReference type="Gene3D" id="1.20.5.170">
    <property type="match status" value="1"/>
</dbReference>
<evidence type="ECO:0000256" key="4">
    <source>
        <dbReference type="ARBA" id="ARBA00023002"/>
    </source>
</evidence>
<dbReference type="SUPFAM" id="SSF52413">
    <property type="entry name" value="UDP-glucose/GDP-mannose dehydrogenase C-terminal domain"/>
    <property type="match status" value="1"/>
</dbReference>
<keyword evidence="4 7" id="KW-0560">Oxidoreductase</keyword>
<keyword evidence="5 7" id="KW-0520">NAD</keyword>
<dbReference type="RefSeq" id="WP_160590650.1">
    <property type="nucleotide sequence ID" value="NZ_BAAAFP010000001.1"/>
</dbReference>
<keyword evidence="13" id="KW-1185">Reference proteome</keyword>
<evidence type="ECO:0000256" key="9">
    <source>
        <dbReference type="PIRSR" id="PIRSR500134-2"/>
    </source>
</evidence>
<reference evidence="12 13" key="1">
    <citation type="submission" date="2019-12" db="EMBL/GenBank/DDBJ databases">
        <title>Genomic-based taxomic classification of the family Erythrobacteraceae.</title>
        <authorList>
            <person name="Xu L."/>
        </authorList>
    </citation>
    <scope>NUCLEOTIDE SEQUENCE [LARGE SCALE GENOMIC DNA]</scope>
    <source>
        <strain evidence="12 13">JCM 16339</strain>
    </source>
</reference>
<feature type="binding site" evidence="9">
    <location>
        <position position="211"/>
    </location>
    <ligand>
        <name>substrate</name>
    </ligand>
</feature>
<dbReference type="PANTHER" id="PTHR43750:SF1">
    <property type="entry name" value="GDP-MANNOSE 6-DEHYDROGENASE"/>
    <property type="match status" value="1"/>
</dbReference>
<protein>
    <recommendedName>
        <fullName evidence="3 7">UDP-glucose 6-dehydrogenase</fullName>
        <ecNumber evidence="3 7">1.1.1.22</ecNumber>
    </recommendedName>
</protein>
<evidence type="ECO:0000313" key="13">
    <source>
        <dbReference type="Proteomes" id="UP000435243"/>
    </source>
</evidence>
<evidence type="ECO:0000259" key="11">
    <source>
        <dbReference type="SMART" id="SM00984"/>
    </source>
</evidence>
<feature type="domain" description="UDP-glucose/GDP-mannose dehydrogenase C-terminal" evidence="11">
    <location>
        <begin position="320"/>
        <end position="409"/>
    </location>
</feature>
<dbReference type="AlphaFoldDB" id="A0A844ZMZ1"/>
<dbReference type="SMART" id="SM00984">
    <property type="entry name" value="UDPG_MGDP_dh_C"/>
    <property type="match status" value="1"/>
</dbReference>
<evidence type="ECO:0000313" key="12">
    <source>
        <dbReference type="EMBL" id="MXO88446.1"/>
    </source>
</evidence>
<evidence type="ECO:0000256" key="7">
    <source>
        <dbReference type="PIRNR" id="PIRNR000124"/>
    </source>
</evidence>
<feature type="active site" description="Nucleophile" evidence="8">
    <location>
        <position position="269"/>
    </location>
</feature>
<comment type="similarity">
    <text evidence="2 7">Belongs to the UDP-glucose/GDP-mannose dehydrogenase family.</text>
</comment>
<dbReference type="PIRSF" id="PIRSF500134">
    <property type="entry name" value="UDPglc_DH_bac"/>
    <property type="match status" value="1"/>
</dbReference>
<feature type="binding site" evidence="10">
    <location>
        <position position="272"/>
    </location>
    <ligand>
        <name>NAD(+)</name>
        <dbReference type="ChEBI" id="CHEBI:57540"/>
    </ligand>
</feature>
<evidence type="ECO:0000256" key="6">
    <source>
        <dbReference type="ARBA" id="ARBA00047473"/>
    </source>
</evidence>
<dbReference type="InterPro" id="IPR014027">
    <property type="entry name" value="UDP-Glc/GDP-Man_DH_C"/>
</dbReference>
<dbReference type="InterPro" id="IPR014026">
    <property type="entry name" value="UDP-Glc/GDP-Man_DH_dimer"/>
</dbReference>
<evidence type="ECO:0000256" key="10">
    <source>
        <dbReference type="PIRSR" id="PIRSR500134-3"/>
    </source>
</evidence>
<feature type="binding site" evidence="9">
    <location>
        <begin position="159"/>
        <end position="162"/>
    </location>
    <ligand>
        <name>substrate</name>
    </ligand>
</feature>
<comment type="pathway">
    <text evidence="1">Nucleotide-sugar biosynthesis; UDP-alpha-D-glucuronate biosynthesis; UDP-alpha-D-glucuronate from UDP-alpha-D-glucose: step 1/1.</text>
</comment>
<dbReference type="GO" id="GO:0006065">
    <property type="term" value="P:UDP-glucuronate biosynthetic process"/>
    <property type="evidence" value="ECO:0007669"/>
    <property type="project" value="UniProtKB-UniPathway"/>
</dbReference>
<comment type="caution">
    <text evidence="12">The sequence shown here is derived from an EMBL/GenBank/DDBJ whole genome shotgun (WGS) entry which is preliminary data.</text>
</comment>
<organism evidence="12 13">
    <name type="scientific">Alteraurantiacibacter aestuarii</name>
    <dbReference type="NCBI Taxonomy" id="650004"/>
    <lineage>
        <taxon>Bacteria</taxon>
        <taxon>Pseudomonadati</taxon>
        <taxon>Pseudomonadota</taxon>
        <taxon>Alphaproteobacteria</taxon>
        <taxon>Sphingomonadales</taxon>
        <taxon>Erythrobacteraceae</taxon>
        <taxon>Alteraurantiacibacter</taxon>
    </lineage>
</organism>
<dbReference type="InterPro" id="IPR036291">
    <property type="entry name" value="NAD(P)-bd_dom_sf"/>
</dbReference>
<feature type="binding site" evidence="10">
    <location>
        <position position="334"/>
    </location>
    <ligand>
        <name>NAD(+)</name>
        <dbReference type="ChEBI" id="CHEBI:57540"/>
    </ligand>
</feature>
<dbReference type="SUPFAM" id="SSF51735">
    <property type="entry name" value="NAD(P)-binding Rossmann-fold domains"/>
    <property type="match status" value="1"/>
</dbReference>
<sequence length="421" mass="45094">MKIAIFGMGYVGCTAAGCITSQGHTVVGIDVSEGKVAAINAGQSPVREPGLDELMAKARREGRLYALRDAGAELDDCDIAIICVGTPSGVDGAHNMSYIAQVTRSIAAALKADRATPLTVAYRSTMRPGTMEQIILPIFQARFGDAVGQVVELVYNPEFLREATAIADYFDPPKIVLGTLDGTPSANMEKLHEGIDAPVFHVGIREAEVTKFVDNTWHAVKVAFANEIGRVCQNLDISAQQVHQIFVSDTKLNISPYYTRPGGAFGGSCLPKDVRALQYIAADIGANTHLVDSLLRSNEAHKHHQFQKATQGLEPGAKVLLAGLSFKAETDDLRESPAVDMARKLIDAGFDLDVYDPGLKPEMLVGQNLGYAFAFLPSIENLLVDKAQAESGAYARIIATNRLIDTLDTGATPVINLSVIA</sequence>
<evidence type="ECO:0000256" key="8">
    <source>
        <dbReference type="PIRSR" id="PIRSR500134-1"/>
    </source>
</evidence>
<feature type="binding site" evidence="10">
    <location>
        <position position="30"/>
    </location>
    <ligand>
        <name>NAD(+)</name>
        <dbReference type="ChEBI" id="CHEBI:57540"/>
    </ligand>
</feature>
<evidence type="ECO:0000256" key="1">
    <source>
        <dbReference type="ARBA" id="ARBA00004701"/>
    </source>
</evidence>
<feature type="binding site" evidence="9">
    <location>
        <position position="266"/>
    </location>
    <ligand>
        <name>substrate</name>
    </ligand>
</feature>
<dbReference type="EC" id="1.1.1.22" evidence="3 7"/>
<dbReference type="Gene3D" id="3.40.50.720">
    <property type="entry name" value="NAD(P)-binding Rossmann-like Domain"/>
    <property type="match status" value="2"/>
</dbReference>
<dbReference type="Proteomes" id="UP000435243">
    <property type="component" value="Unassembled WGS sequence"/>
</dbReference>
<dbReference type="Pfam" id="PF03720">
    <property type="entry name" value="UDPG_MGDP_dh_C"/>
    <property type="match status" value="1"/>
</dbReference>
<name>A0A844ZMZ1_9SPHN</name>
<dbReference type="GO" id="GO:0000271">
    <property type="term" value="P:polysaccharide biosynthetic process"/>
    <property type="evidence" value="ECO:0007669"/>
    <property type="project" value="InterPro"/>
</dbReference>
<dbReference type="UniPathway" id="UPA00038">
    <property type="reaction ID" value="UER00491"/>
</dbReference>
<dbReference type="PANTHER" id="PTHR43750">
    <property type="entry name" value="UDP-GLUCOSE 6-DEHYDROGENASE TUAD"/>
    <property type="match status" value="1"/>
</dbReference>
<proteinExistence type="inferred from homology"/>
<accession>A0A844ZMZ1</accession>